<dbReference type="EMBL" id="CP039852">
    <property type="protein sequence ID" value="QCZ94662.1"/>
    <property type="molecule type" value="Genomic_DNA"/>
</dbReference>
<evidence type="ECO:0000313" key="3">
    <source>
        <dbReference type="EMBL" id="QCZ94662.1"/>
    </source>
</evidence>
<organism evidence="3 4">
    <name type="scientific">Salinimonas iocasae</name>
    <dbReference type="NCBI Taxonomy" id="2572577"/>
    <lineage>
        <taxon>Bacteria</taxon>
        <taxon>Pseudomonadati</taxon>
        <taxon>Pseudomonadota</taxon>
        <taxon>Gammaproteobacteria</taxon>
        <taxon>Alteromonadales</taxon>
        <taxon>Alteromonadaceae</taxon>
        <taxon>Alteromonas/Salinimonas group</taxon>
        <taxon>Salinimonas</taxon>
    </lineage>
</organism>
<evidence type="ECO:0000313" key="4">
    <source>
        <dbReference type="Proteomes" id="UP000304912"/>
    </source>
</evidence>
<feature type="domain" description="FIST" evidence="1">
    <location>
        <begin position="29"/>
        <end position="226"/>
    </location>
</feature>
<dbReference type="PANTHER" id="PTHR40252">
    <property type="entry name" value="BLR0328 PROTEIN"/>
    <property type="match status" value="1"/>
</dbReference>
<evidence type="ECO:0000259" key="2">
    <source>
        <dbReference type="SMART" id="SM01204"/>
    </source>
</evidence>
<dbReference type="PANTHER" id="PTHR40252:SF2">
    <property type="entry name" value="BLR0328 PROTEIN"/>
    <property type="match status" value="1"/>
</dbReference>
<reference evidence="3 4" key="1">
    <citation type="submission" date="2019-04" db="EMBL/GenBank/DDBJ databases">
        <title>Salinimonas iocasae sp. nov., a halophilic bacterium isolated from the outer tube casing of tubeworms in Okinawa Trough.</title>
        <authorList>
            <person name="Zhang H."/>
            <person name="Wang H."/>
            <person name="Li C."/>
        </authorList>
    </citation>
    <scope>NUCLEOTIDE SEQUENCE [LARGE SCALE GENOMIC DNA]</scope>
    <source>
        <strain evidence="3 4">KX18D6</strain>
    </source>
</reference>
<accession>A0A5B7YFY6</accession>
<dbReference type="Pfam" id="PF08495">
    <property type="entry name" value="FIST"/>
    <property type="match status" value="1"/>
</dbReference>
<dbReference type="OrthoDB" id="179842at2"/>
<evidence type="ECO:0008006" key="5">
    <source>
        <dbReference type="Google" id="ProtNLM"/>
    </source>
</evidence>
<evidence type="ECO:0000259" key="1">
    <source>
        <dbReference type="SMART" id="SM00897"/>
    </source>
</evidence>
<dbReference type="Proteomes" id="UP000304912">
    <property type="component" value="Chromosome"/>
</dbReference>
<dbReference type="InterPro" id="IPR019494">
    <property type="entry name" value="FIST_C"/>
</dbReference>
<feature type="domain" description="FIST C-domain" evidence="2">
    <location>
        <begin position="227"/>
        <end position="374"/>
    </location>
</feature>
<dbReference type="AlphaFoldDB" id="A0A5B7YFY6"/>
<protein>
    <recommendedName>
        <fullName evidence="5">Histidine kinase</fullName>
    </recommendedName>
</protein>
<dbReference type="InterPro" id="IPR013702">
    <property type="entry name" value="FIST_domain_N"/>
</dbReference>
<sequence length="393" mass="42038">MEIKVSWGSNDDVDVLTDSVLNTFTSLETASMAVVYFNCRHDAEHLRTALAERLPCPFMLASSSNGVLASTPEGATARADLAIMLLYDKAGNYGCASLPISEDMPGQDARLALQHALRDSGAQYEAPSLLYCIFPSGKEEILLKGIAEEVGEKIPVFGGTMADNDVSGHWYTGAHQSGSDHHMTVAAMFPGAPVGVSYSSGYRPGPHICKVTKATGRIIETLDNEPAAQVYNRLTGGQIETALSGGPILSLTTLHPFGHKISHSGGISEYLLSHPDAVTEHQGLSVFSDVEQGTDLIVMEGSEESLIARAEKVIENAISLLPQDTPPAGVLLVYCAGCMFTIENQLARMLDTLSTRFTNIPILGIYTFGEQGHFLDGHNRHGNLMISAVAFGK</sequence>
<dbReference type="KEGG" id="salk:FBQ74_14830"/>
<name>A0A5B7YFY6_9ALTE</name>
<proteinExistence type="predicted"/>
<dbReference type="Pfam" id="PF10442">
    <property type="entry name" value="FIST_C"/>
    <property type="match status" value="1"/>
</dbReference>
<dbReference type="RefSeq" id="WP_139757398.1">
    <property type="nucleotide sequence ID" value="NZ_CP039852.1"/>
</dbReference>
<gene>
    <name evidence="3" type="ORF">FBQ74_14830</name>
</gene>
<keyword evidence="4" id="KW-1185">Reference proteome</keyword>
<dbReference type="SMART" id="SM01204">
    <property type="entry name" value="FIST_C"/>
    <property type="match status" value="1"/>
</dbReference>
<dbReference type="SMART" id="SM00897">
    <property type="entry name" value="FIST"/>
    <property type="match status" value="1"/>
</dbReference>